<proteinExistence type="predicted"/>
<protein>
    <submittedName>
        <fullName evidence="1">Uncharacterized protein</fullName>
    </submittedName>
</protein>
<reference evidence="1" key="1">
    <citation type="submission" date="2021-01" db="EMBL/GenBank/DDBJ databases">
        <authorList>
            <person name="Corre E."/>
            <person name="Pelletier E."/>
            <person name="Niang G."/>
            <person name="Scheremetjew M."/>
            <person name="Finn R."/>
            <person name="Kale V."/>
            <person name="Holt S."/>
            <person name="Cochrane G."/>
            <person name="Meng A."/>
            <person name="Brown T."/>
            <person name="Cohen L."/>
        </authorList>
    </citation>
    <scope>NUCLEOTIDE SEQUENCE</scope>
    <source>
        <strain evidence="1">CCMP281</strain>
    </source>
</reference>
<dbReference type="AlphaFoldDB" id="A0A7S3ER20"/>
<sequence>MAILKALQARLHYEGPERDGDGYFIRLKDGDKIGPMSEKEFDRVRFSNEISEVASAWRVAGGTFYKVEFRRKIVWDVHHVLSCKASLGDGAAQLRVARASA</sequence>
<accession>A0A7S3ER20</accession>
<dbReference type="EMBL" id="HBHX01005857">
    <property type="protein sequence ID" value="CAE0102515.1"/>
    <property type="molecule type" value="Transcribed_RNA"/>
</dbReference>
<organism evidence="1">
    <name type="scientific">Haptolina ericina</name>
    <dbReference type="NCBI Taxonomy" id="156174"/>
    <lineage>
        <taxon>Eukaryota</taxon>
        <taxon>Haptista</taxon>
        <taxon>Haptophyta</taxon>
        <taxon>Prymnesiophyceae</taxon>
        <taxon>Prymnesiales</taxon>
        <taxon>Prymnesiaceae</taxon>
        <taxon>Haptolina</taxon>
    </lineage>
</organism>
<name>A0A7S3ER20_9EUKA</name>
<gene>
    <name evidence="1" type="ORF">HERI1096_LOCUS3172</name>
</gene>
<evidence type="ECO:0000313" key="1">
    <source>
        <dbReference type="EMBL" id="CAE0102515.1"/>
    </source>
</evidence>